<feature type="region of interest" description="Disordered" evidence="1">
    <location>
        <begin position="778"/>
        <end position="892"/>
    </location>
</feature>
<keyword evidence="2" id="KW-0812">Transmembrane</keyword>
<keyword evidence="2" id="KW-0472">Membrane</keyword>
<proteinExistence type="predicted"/>
<dbReference type="EMBL" id="LGRX02034353">
    <property type="protein sequence ID" value="KAK3238034.1"/>
    <property type="molecule type" value="Genomic_DNA"/>
</dbReference>
<feature type="compositionally biased region" description="Polar residues" evidence="1">
    <location>
        <begin position="321"/>
        <end position="334"/>
    </location>
</feature>
<feature type="compositionally biased region" description="Pro residues" evidence="1">
    <location>
        <begin position="253"/>
        <end position="273"/>
    </location>
</feature>
<dbReference type="Gene3D" id="2.60.120.200">
    <property type="match status" value="1"/>
</dbReference>
<evidence type="ECO:0000256" key="2">
    <source>
        <dbReference type="SAM" id="Phobius"/>
    </source>
</evidence>
<dbReference type="Proteomes" id="UP001190700">
    <property type="component" value="Unassembled WGS sequence"/>
</dbReference>
<evidence type="ECO:0000313" key="3">
    <source>
        <dbReference type="EMBL" id="KAK3238034.1"/>
    </source>
</evidence>
<feature type="compositionally biased region" description="Pro residues" evidence="1">
    <location>
        <begin position="231"/>
        <end position="246"/>
    </location>
</feature>
<evidence type="ECO:0000313" key="4">
    <source>
        <dbReference type="Proteomes" id="UP001190700"/>
    </source>
</evidence>
<organism evidence="3 4">
    <name type="scientific">Cymbomonas tetramitiformis</name>
    <dbReference type="NCBI Taxonomy" id="36881"/>
    <lineage>
        <taxon>Eukaryota</taxon>
        <taxon>Viridiplantae</taxon>
        <taxon>Chlorophyta</taxon>
        <taxon>Pyramimonadophyceae</taxon>
        <taxon>Pyramimonadales</taxon>
        <taxon>Pyramimonadaceae</taxon>
        <taxon>Cymbomonas</taxon>
    </lineage>
</organism>
<feature type="compositionally biased region" description="Pro residues" evidence="1">
    <location>
        <begin position="843"/>
        <end position="859"/>
    </location>
</feature>
<feature type="compositionally biased region" description="Low complexity" evidence="1">
    <location>
        <begin position="274"/>
        <end position="288"/>
    </location>
</feature>
<protein>
    <submittedName>
        <fullName evidence="3">Uncharacterized protein</fullName>
    </submittedName>
</protein>
<evidence type="ECO:0000256" key="1">
    <source>
        <dbReference type="SAM" id="MobiDB-lite"/>
    </source>
</evidence>
<gene>
    <name evidence="3" type="ORF">CYMTET_51927</name>
</gene>
<feature type="transmembrane region" description="Helical" evidence="2">
    <location>
        <begin position="1046"/>
        <end position="1068"/>
    </location>
</feature>
<dbReference type="InterPro" id="IPR013320">
    <property type="entry name" value="ConA-like_dom_sf"/>
</dbReference>
<feature type="compositionally biased region" description="Pro residues" evidence="1">
    <location>
        <begin position="504"/>
        <end position="538"/>
    </location>
</feature>
<dbReference type="SUPFAM" id="SSF49899">
    <property type="entry name" value="Concanavalin A-like lectins/glucanases"/>
    <property type="match status" value="1"/>
</dbReference>
<reference evidence="3 4" key="1">
    <citation type="journal article" date="2015" name="Genome Biol. Evol.">
        <title>Comparative Genomics of a Bacterivorous Green Alga Reveals Evolutionary Causalities and Consequences of Phago-Mixotrophic Mode of Nutrition.</title>
        <authorList>
            <person name="Burns J.A."/>
            <person name="Paasch A."/>
            <person name="Narechania A."/>
            <person name="Kim E."/>
        </authorList>
    </citation>
    <scope>NUCLEOTIDE SEQUENCE [LARGE SCALE GENOMIC DNA]</scope>
    <source>
        <strain evidence="3 4">PLY_AMNH</strain>
    </source>
</reference>
<keyword evidence="4" id="KW-1185">Reference proteome</keyword>
<feature type="compositionally biased region" description="Low complexity" evidence="1">
    <location>
        <begin position="295"/>
        <end position="310"/>
    </location>
</feature>
<accession>A0AAE0BL78</accession>
<name>A0AAE0BL78_9CHLO</name>
<feature type="compositionally biased region" description="Pro residues" evidence="1">
    <location>
        <begin position="818"/>
        <end position="827"/>
    </location>
</feature>
<feature type="region of interest" description="Disordered" evidence="1">
    <location>
        <begin position="231"/>
        <end position="336"/>
    </location>
</feature>
<feature type="compositionally biased region" description="Low complexity" evidence="1">
    <location>
        <begin position="871"/>
        <end position="883"/>
    </location>
</feature>
<feature type="region of interest" description="Disordered" evidence="1">
    <location>
        <begin position="497"/>
        <end position="546"/>
    </location>
</feature>
<comment type="caution">
    <text evidence="3">The sequence shown here is derived from an EMBL/GenBank/DDBJ whole genome shotgun (WGS) entry which is preliminary data.</text>
</comment>
<keyword evidence="2" id="KW-1133">Transmembrane helix</keyword>
<feature type="compositionally biased region" description="Low complexity" evidence="1">
    <location>
        <begin position="786"/>
        <end position="799"/>
    </location>
</feature>
<sequence length="1129" mass="123829">MPAKESLRNLMAGFTPELTEDSQRYNIVDFDGIDDYMLLPPISNVQGLSAWLFMSSTQPQDSIYFTDIRYGTVDGYFSNSAQGSIWANLYIDAATQRISWNSLPVDTWAHVHLETVTRFEDNINFMSRTASGDTDYPPYGCLKGSLATVYLWDRQLSQSEINQIVFTTYFEYIPGGGLLAFYAMEEGEGPKLYEALFAWEYAELFNGGTWALGGPAAGTWMPVFIVPSPPPSPSPPLPPLPPPPASPLFTFSPPLPPPPLLHRPPMPPAPPPSTTTLSASSIAPTALHPLPPAPSTTTPLSASSIASTPRLRPPPFSSPRAVTSPTLPPTSASKSEAHPFILDGRHGNEFSHFSDSGAGSNWKWLWVDGVQEPPVWDSIPKTVWVHVHVQGLEPFNDDLNVMSQAASGGEVSGGNCRGYVAEVYVWGRNLVFFEIETIALGFDYILYLNELYANLWAVFPFQEGEGIKTNDVFGGHGMAYLVNGAYWTDDVPPESGWHPESIVPSPPPPPSPPEPTTPPPPSPTPTPPSPPPPTPISPAPASHRPLRLPSHRPLRKWSAEFDGIDDYLQLPYVRNIKSITLWVLKYSVQWTLYQYLVDGRFGIGGGVYCSGPDGTSWQRLYIDGVQKPDEWYSFPNDTWTHVHLESYHPFDDDLTVMMRASDVPPMIGNLHGRLADIATWDRHLYPHEVRRLSQSELYMDAGCANPAEGTNLNGGRWHSYPGSTCVAYGINSHFSLEEGDYGEGVTSVKDETMRHGDAELVNGPLWVRDSPRDRGQGWYKFPFLQSPSTTTEPTAAAPSLPSPAPPQARRHSRRSQVPPAPPFLPESPRPRGLRAFTSTQPPTTSPLFPPPYPPPPYQPSSPRWVLPSPSPSSASSTASRSPDPSWPVDIDAPRSSFRQRFTSKPAPPLAPSPPFLDIAGYGAVVTMKVRFAEADPENLPEAFGSEYCAVVAASAGNSVEDTAIFAVEAGSAVVESQTRFLEHYAAEAFVDTMTCCLAAQFEALDPNNFFEPLGVPELITIRISYLTETSGFERDSADDSNPLETAWFWLMVVGAFMVFAGGAWFIIFRGYAIRQQFIQGKLDESPMTSPVKVAPMPITYYGEENSAQDGLLSITDNSDRTTAWSGASV</sequence>
<dbReference type="AlphaFoldDB" id="A0AAE0BL78"/>